<protein>
    <submittedName>
        <fullName evidence="3">Lytic transglycosylase domain-containing protein</fullName>
    </submittedName>
</protein>
<evidence type="ECO:0000256" key="1">
    <source>
        <dbReference type="SAM" id="MobiDB-lite"/>
    </source>
</evidence>
<evidence type="ECO:0000256" key="2">
    <source>
        <dbReference type="SAM" id="Phobius"/>
    </source>
</evidence>
<feature type="region of interest" description="Disordered" evidence="1">
    <location>
        <begin position="128"/>
        <end position="190"/>
    </location>
</feature>
<dbReference type="EMBL" id="CP099489">
    <property type="protein sequence ID" value="USQ79389.1"/>
    <property type="molecule type" value="Genomic_DNA"/>
</dbReference>
<keyword evidence="2" id="KW-1133">Transmembrane helix</keyword>
<name>A0ABY4YRI9_9MICO</name>
<feature type="transmembrane region" description="Helical" evidence="2">
    <location>
        <begin position="28"/>
        <end position="48"/>
    </location>
</feature>
<sequence length="283" mass="29494">MSNAPEITVLPDSDETNGRHRKRLHRGATAVTAVIAAGAVAMATYAGMPTTPSMDTSGIANSISKVSPFVGDTAVQNIADSRESSLTEAVAAVEEQMAASNMNFSAWSARKGGDAAIERSGEIAAERAAAEQAAAEQAAAEQAAADRRAEEEAAAASRSEEREQAPAEEAAPEPEPEPAPPVSSGSPRDIAAGMLGNYGWGQDQFGCLNSLWNRESGWNTYAQNPSSGAYGIPQSLPASKMASAGADYRTNPATQIRWGLGYIQGRYGSPCGAWAHSQSVGWY</sequence>
<dbReference type="InterPro" id="IPR023346">
    <property type="entry name" value="Lysozyme-like_dom_sf"/>
</dbReference>
<feature type="region of interest" description="Disordered" evidence="1">
    <location>
        <begin position="1"/>
        <end position="25"/>
    </location>
</feature>
<keyword evidence="2" id="KW-0812">Transmembrane</keyword>
<evidence type="ECO:0000313" key="3">
    <source>
        <dbReference type="EMBL" id="USQ79389.1"/>
    </source>
</evidence>
<evidence type="ECO:0000313" key="4">
    <source>
        <dbReference type="Proteomes" id="UP001056455"/>
    </source>
</evidence>
<gene>
    <name evidence="3" type="ORF">NF556_17545</name>
</gene>
<accession>A0ABY4YRI9</accession>
<dbReference type="RefSeq" id="WP_252592423.1">
    <property type="nucleotide sequence ID" value="NZ_CP099489.1"/>
</dbReference>
<keyword evidence="4" id="KW-1185">Reference proteome</keyword>
<feature type="compositionally biased region" description="Low complexity" evidence="1">
    <location>
        <begin position="130"/>
        <end position="143"/>
    </location>
</feature>
<proteinExistence type="predicted"/>
<dbReference type="Proteomes" id="UP001056455">
    <property type="component" value="Chromosome"/>
</dbReference>
<dbReference type="SUPFAM" id="SSF53955">
    <property type="entry name" value="Lysozyme-like"/>
    <property type="match status" value="1"/>
</dbReference>
<reference evidence="3" key="1">
    <citation type="submission" date="2022-06" db="EMBL/GenBank/DDBJ databases">
        <title>Ornithinimicrobium HY1793.</title>
        <authorList>
            <person name="Huang Y."/>
        </authorList>
    </citation>
    <scope>NUCLEOTIDE SEQUENCE</scope>
    <source>
        <strain evidence="3">HY1793</strain>
    </source>
</reference>
<organism evidence="3 4">
    <name type="scientific">Ornithinimicrobium faecis</name>
    <dbReference type="NCBI Taxonomy" id="2934158"/>
    <lineage>
        <taxon>Bacteria</taxon>
        <taxon>Bacillati</taxon>
        <taxon>Actinomycetota</taxon>
        <taxon>Actinomycetes</taxon>
        <taxon>Micrococcales</taxon>
        <taxon>Ornithinimicrobiaceae</taxon>
        <taxon>Ornithinimicrobium</taxon>
    </lineage>
</organism>
<keyword evidence="2" id="KW-0472">Membrane</keyword>
<dbReference type="Gene3D" id="1.10.530.10">
    <property type="match status" value="1"/>
</dbReference>